<gene>
    <name evidence="1" type="ORF">PMEA_00013939</name>
</gene>
<evidence type="ECO:0000313" key="1">
    <source>
        <dbReference type="EMBL" id="CAH3129423.1"/>
    </source>
</evidence>
<comment type="caution">
    <text evidence="1">The sequence shown here is derived from an EMBL/GenBank/DDBJ whole genome shotgun (WGS) entry which is preliminary data.</text>
</comment>
<accession>A0AAU9WXF8</accession>
<name>A0AAU9WXF8_9CNID</name>
<reference evidence="1 2" key="1">
    <citation type="submission" date="2022-05" db="EMBL/GenBank/DDBJ databases">
        <authorList>
            <consortium name="Genoscope - CEA"/>
            <person name="William W."/>
        </authorList>
    </citation>
    <scope>NUCLEOTIDE SEQUENCE [LARGE SCALE GENOMIC DNA]</scope>
</reference>
<evidence type="ECO:0000313" key="2">
    <source>
        <dbReference type="Proteomes" id="UP001159428"/>
    </source>
</evidence>
<dbReference type="Proteomes" id="UP001159428">
    <property type="component" value="Unassembled WGS sequence"/>
</dbReference>
<dbReference type="EMBL" id="CALNXJ010000024">
    <property type="protein sequence ID" value="CAH3129423.1"/>
    <property type="molecule type" value="Genomic_DNA"/>
</dbReference>
<keyword evidence="2" id="KW-1185">Reference proteome</keyword>
<sequence>MANNTVKRVLILYNPKPEHTSDIIDHFCDALNAAKPYECVKVSPDDDIVEFSENEREAIKERFVKWLEFPNNIVVVCISSSIPREDFTKDQVQLRSKIFPVCFGNKIPSHWLPDVRAAKLTPISSRKGGTKHALFLYKSTSERSSEIMKYFYDALNQVNPPGCVAMSRKNAVNLLEHDNVLIKDRILKWLAVPNNIVILCISSSNDQSVIIPREDFTNDQGKLPSKLLPLCFGTEIPSQWFGGKCYSLGVEIPDKIQRPNEFEGKGLDSLVAAILGVA</sequence>
<proteinExistence type="predicted"/>
<organism evidence="1 2">
    <name type="scientific">Pocillopora meandrina</name>
    <dbReference type="NCBI Taxonomy" id="46732"/>
    <lineage>
        <taxon>Eukaryota</taxon>
        <taxon>Metazoa</taxon>
        <taxon>Cnidaria</taxon>
        <taxon>Anthozoa</taxon>
        <taxon>Hexacorallia</taxon>
        <taxon>Scleractinia</taxon>
        <taxon>Astrocoeniina</taxon>
        <taxon>Pocilloporidae</taxon>
        <taxon>Pocillopora</taxon>
    </lineage>
</organism>
<dbReference type="AlphaFoldDB" id="A0AAU9WXF8"/>
<protein>
    <submittedName>
        <fullName evidence="1">Uncharacterized protein</fullName>
    </submittedName>
</protein>